<feature type="transmembrane region" description="Helical" evidence="1">
    <location>
        <begin position="179"/>
        <end position="199"/>
    </location>
</feature>
<protein>
    <submittedName>
        <fullName evidence="2">ABC transporter permease</fullName>
    </submittedName>
</protein>
<keyword evidence="1" id="KW-0812">Transmembrane</keyword>
<feature type="transmembrane region" description="Helical" evidence="1">
    <location>
        <begin position="110"/>
        <end position="136"/>
    </location>
</feature>
<keyword evidence="3" id="KW-1185">Reference proteome</keyword>
<evidence type="ECO:0000313" key="2">
    <source>
        <dbReference type="EMBL" id="MFB9324767.1"/>
    </source>
</evidence>
<keyword evidence="1" id="KW-1133">Transmembrane helix</keyword>
<feature type="transmembrane region" description="Helical" evidence="1">
    <location>
        <begin position="307"/>
        <end position="334"/>
    </location>
</feature>
<organism evidence="2 3">
    <name type="scientific">Paenibacillus aurantiacus</name>
    <dbReference type="NCBI Taxonomy" id="1936118"/>
    <lineage>
        <taxon>Bacteria</taxon>
        <taxon>Bacillati</taxon>
        <taxon>Bacillota</taxon>
        <taxon>Bacilli</taxon>
        <taxon>Bacillales</taxon>
        <taxon>Paenibacillaceae</taxon>
        <taxon>Paenibacillus</taxon>
    </lineage>
</organism>
<gene>
    <name evidence="2" type="ORF">ACFFSY_02285</name>
</gene>
<feature type="transmembrane region" description="Helical" evidence="1">
    <location>
        <begin position="37"/>
        <end position="60"/>
    </location>
</feature>
<sequence>MTMAGSDSMAHAWTIKRLFYKRVSRYWKEQRRVWGTVVDWVVFCYLLFPLLIAGVVYAGWWADPPAWMAAAPLWAAQLPPMLLALGARLRTFAEDADVLFLQRSAWRRGLLTYGFAYTAAVLAVPVILIYALLLPFLIGVHGLQIPEVALLLVATWSVSLAGGLLRNRILGRFRGFRKVISIGAANVLLLLALLFPAFLTGGAQNAAWLGCTLCGVATASLLLRGKLRQDGDFASDVQLEHAAKLSSTAFLVRDAVARKPLIRLDKPLLFRRSQRLFRSTAPSVVLAEHALKWFLRQWMMMRYWFGFLSLGMFAVSQSPLFAQIALVLGIPLLVNMMVHNYPLNFTGEAFVRQFPWEDRDLRAAGERTRLLLVAPIAVVLGAVAGYDGFGLLGMTGGILFSAIYIWLVNNLTAAFGQLRAMRNS</sequence>
<feature type="transmembrane region" description="Helical" evidence="1">
    <location>
        <begin position="148"/>
        <end position="167"/>
    </location>
</feature>
<dbReference type="EMBL" id="JBHMDO010000003">
    <property type="protein sequence ID" value="MFB9324767.1"/>
    <property type="molecule type" value="Genomic_DNA"/>
</dbReference>
<evidence type="ECO:0000256" key="1">
    <source>
        <dbReference type="SAM" id="Phobius"/>
    </source>
</evidence>
<name>A0ABV5KHQ6_9BACL</name>
<feature type="transmembrane region" description="Helical" evidence="1">
    <location>
        <begin position="205"/>
        <end position="223"/>
    </location>
</feature>
<dbReference type="Proteomes" id="UP001589747">
    <property type="component" value="Unassembled WGS sequence"/>
</dbReference>
<dbReference type="InterPro" id="IPR010288">
    <property type="entry name" value="EcsB_ABC"/>
</dbReference>
<reference evidence="2 3" key="1">
    <citation type="submission" date="2024-09" db="EMBL/GenBank/DDBJ databases">
        <authorList>
            <person name="Sun Q."/>
            <person name="Mori K."/>
        </authorList>
    </citation>
    <scope>NUCLEOTIDE SEQUENCE [LARGE SCALE GENOMIC DNA]</scope>
    <source>
        <strain evidence="2 3">TISTR 2452</strain>
    </source>
</reference>
<keyword evidence="1" id="KW-0472">Membrane</keyword>
<proteinExistence type="predicted"/>
<comment type="caution">
    <text evidence="2">The sequence shown here is derived from an EMBL/GenBank/DDBJ whole genome shotgun (WGS) entry which is preliminary data.</text>
</comment>
<feature type="transmembrane region" description="Helical" evidence="1">
    <location>
        <begin position="66"/>
        <end position="89"/>
    </location>
</feature>
<dbReference type="RefSeq" id="WP_377489249.1">
    <property type="nucleotide sequence ID" value="NZ_JBHMDO010000003.1"/>
</dbReference>
<accession>A0ABV5KHQ6</accession>
<feature type="transmembrane region" description="Helical" evidence="1">
    <location>
        <begin position="398"/>
        <end position="418"/>
    </location>
</feature>
<dbReference type="Pfam" id="PF05975">
    <property type="entry name" value="EcsB"/>
    <property type="match status" value="1"/>
</dbReference>
<evidence type="ECO:0000313" key="3">
    <source>
        <dbReference type="Proteomes" id="UP001589747"/>
    </source>
</evidence>